<sequence>MRKYAKVFITAALAAGLSTAAFAANNASQLTDIDNYWGKAAVQYFYDRHYVSGTDGKFRPNEDITREGIAAIINNMIGEDSAAVTTDFKDVKGRWSERAISSLVDKQIMSGYSNGTFRPTQNITREEFAVIAYNYMSYKGMATTGEQTVPFADEAKISPWAKEAVNAMGAAGYMTGSNNVFNPKEYVTRGEAVNVLYRIVMTADSAQAAAPEATPEEASLETKVFKDITEAYGSIKKFAGDGIMYWQGDTLHIGVKTQKNKDELESVLAADKTIPKNVVYVQTAKYSYDDYKKMMSKAEEVYRATEATDAVVKTDVDYLNEKVVLTVQSISEETRANLDDALGGALRIVVQ</sequence>
<evidence type="ECO:0000313" key="3">
    <source>
        <dbReference type="EMBL" id="AXL20623.1"/>
    </source>
</evidence>
<dbReference type="InterPro" id="IPR051465">
    <property type="entry name" value="Cell_Envelope_Struct_Comp"/>
</dbReference>
<evidence type="ECO:0000259" key="2">
    <source>
        <dbReference type="PROSITE" id="PS51272"/>
    </source>
</evidence>
<evidence type="ECO:0000256" key="1">
    <source>
        <dbReference type="SAM" id="SignalP"/>
    </source>
</evidence>
<protein>
    <submittedName>
        <fullName evidence="3">S-layer homology domain-containing protein</fullName>
    </submittedName>
</protein>
<reference evidence="3 4" key="1">
    <citation type="submission" date="2018-05" db="EMBL/GenBank/DDBJ databases">
        <title>Complete genome sequence of Megasphaera sp. AJH120T, isolated from the ceca of a chicken.</title>
        <authorList>
            <person name="Maki J."/>
            <person name="Looft T."/>
        </authorList>
    </citation>
    <scope>NUCLEOTIDE SEQUENCE [LARGE SCALE GENOMIC DNA]</scope>
    <source>
        <strain evidence="3 4">AJH120</strain>
    </source>
</reference>
<keyword evidence="4" id="KW-1185">Reference proteome</keyword>
<proteinExistence type="predicted"/>
<feature type="domain" description="SLH" evidence="2">
    <location>
        <begin position="25"/>
        <end position="82"/>
    </location>
</feature>
<feature type="chain" id="PRO_5017063078" evidence="1">
    <location>
        <begin position="24"/>
        <end position="351"/>
    </location>
</feature>
<dbReference type="InterPro" id="IPR001119">
    <property type="entry name" value="SLH_dom"/>
</dbReference>
<keyword evidence="1" id="KW-0732">Signal</keyword>
<dbReference type="PROSITE" id="PS51272">
    <property type="entry name" value="SLH"/>
    <property type="match status" value="3"/>
</dbReference>
<evidence type="ECO:0000313" key="4">
    <source>
        <dbReference type="Proteomes" id="UP000254337"/>
    </source>
</evidence>
<dbReference type="AlphaFoldDB" id="A0A346AXN0"/>
<name>A0A346AXN0_9FIRM</name>
<dbReference type="RefSeq" id="WP_107196443.1">
    <property type="nucleotide sequence ID" value="NZ_CP029462.1"/>
</dbReference>
<feature type="domain" description="SLH" evidence="2">
    <location>
        <begin position="148"/>
        <end position="210"/>
    </location>
</feature>
<organism evidence="3 4">
    <name type="scientific">Megasphaera stantonii</name>
    <dbReference type="NCBI Taxonomy" id="2144175"/>
    <lineage>
        <taxon>Bacteria</taxon>
        <taxon>Bacillati</taxon>
        <taxon>Bacillota</taxon>
        <taxon>Negativicutes</taxon>
        <taxon>Veillonellales</taxon>
        <taxon>Veillonellaceae</taxon>
        <taxon>Megasphaera</taxon>
    </lineage>
</organism>
<dbReference type="Proteomes" id="UP000254337">
    <property type="component" value="Chromosome"/>
</dbReference>
<dbReference type="OrthoDB" id="5845122at2"/>
<gene>
    <name evidence="3" type="ORF">DKB62_03005</name>
</gene>
<dbReference type="Pfam" id="PF00395">
    <property type="entry name" value="SLH"/>
    <property type="match status" value="3"/>
</dbReference>
<feature type="domain" description="SLH" evidence="2">
    <location>
        <begin position="83"/>
        <end position="146"/>
    </location>
</feature>
<dbReference type="KEGG" id="meg:DKB62_03005"/>
<dbReference type="PANTHER" id="PTHR43308">
    <property type="entry name" value="OUTER MEMBRANE PROTEIN ALPHA-RELATED"/>
    <property type="match status" value="1"/>
</dbReference>
<dbReference type="EMBL" id="CP029462">
    <property type="protein sequence ID" value="AXL20623.1"/>
    <property type="molecule type" value="Genomic_DNA"/>
</dbReference>
<accession>A0A346AXN0</accession>
<feature type="signal peptide" evidence="1">
    <location>
        <begin position="1"/>
        <end position="23"/>
    </location>
</feature>